<dbReference type="Proteomes" id="UP000823868">
    <property type="component" value="Unassembled WGS sequence"/>
</dbReference>
<sequence length="625" mass="67263">MKKRILSGLLALALTAGLVPSALAASSQREEAALVLSALDIMSGDENGNLDLGRTISRAEFTRMVISASPYREAAGDAASVAPYPDVPRTHWAASYIQLAVRAGYVSGYLDGTFRPENPITLAEGVVMVLNLLGYQQSDFTGAWPAGQMAAYHNLGLDENISASADTPMTREHALYLFYNLLTTRSKEGNYYLNALEPTLNLVDSQGELDPIALVNFTMDGPVVVAQGWESDLPFSTTGATVYRDGRSSTVSAIQLQDVLYWSEPMRTLWAYSKRSTGILEAISPNVAAPTSITVAGETYNLETQEAVYACSDLGSCRVGDTVTVLVGRSGGAAAVLGLDENTADSNLVYGMVTQSDKQSYTDENGNAYTRNTITLYTTTGNTVTYPVTTSSYEAGDLVRVAITNGQIQVRRLSTTSTLEGTITADGKRLGSYTLADNVGILDTSGSSVVRLYPSRLAGMKLTKSMVRFYSTNEQGEIDHLILKDATGDMHSYGILTSVNEINEGMMTSGTYVVDVGGTSTTIQTPNSIYHIAPGPCMVIGSLQNPDRIYNLTGVRLETITGNTGLTESNQKYHIWDQAAVYEVRNGNYYLSSLERVTSGGYSLSGYYDSEQQGSCIRVILARES</sequence>
<reference evidence="4" key="2">
    <citation type="submission" date="2021-04" db="EMBL/GenBank/DDBJ databases">
        <authorList>
            <person name="Gilroy R."/>
        </authorList>
    </citation>
    <scope>NUCLEOTIDE SEQUENCE</scope>
    <source>
        <strain evidence="4">ChiBcec16_6824</strain>
    </source>
</reference>
<dbReference type="PROSITE" id="PS51272">
    <property type="entry name" value="SLH"/>
    <property type="match status" value="1"/>
</dbReference>
<evidence type="ECO:0000256" key="1">
    <source>
        <dbReference type="ARBA" id="ARBA00022737"/>
    </source>
</evidence>
<dbReference type="AlphaFoldDB" id="A0A9D1Y8I9"/>
<evidence type="ECO:0000313" key="5">
    <source>
        <dbReference type="Proteomes" id="UP000823868"/>
    </source>
</evidence>
<comment type="caution">
    <text evidence="4">The sequence shown here is derived from an EMBL/GenBank/DDBJ whole genome shotgun (WGS) entry which is preliminary data.</text>
</comment>
<evidence type="ECO:0000256" key="2">
    <source>
        <dbReference type="SAM" id="SignalP"/>
    </source>
</evidence>
<dbReference type="EMBL" id="DXDX01000112">
    <property type="protein sequence ID" value="HIY21426.1"/>
    <property type="molecule type" value="Genomic_DNA"/>
</dbReference>
<reference evidence="4" key="1">
    <citation type="journal article" date="2021" name="PeerJ">
        <title>Extensive microbial diversity within the chicken gut microbiome revealed by metagenomics and culture.</title>
        <authorList>
            <person name="Gilroy R."/>
            <person name="Ravi A."/>
            <person name="Getino M."/>
            <person name="Pursley I."/>
            <person name="Horton D.L."/>
            <person name="Alikhan N.F."/>
            <person name="Baker D."/>
            <person name="Gharbi K."/>
            <person name="Hall N."/>
            <person name="Watson M."/>
            <person name="Adriaenssens E.M."/>
            <person name="Foster-Nyarko E."/>
            <person name="Jarju S."/>
            <person name="Secka A."/>
            <person name="Antonio M."/>
            <person name="Oren A."/>
            <person name="Chaudhuri R.R."/>
            <person name="La Ragione R."/>
            <person name="Hildebrand F."/>
            <person name="Pallen M.J."/>
        </authorList>
    </citation>
    <scope>NUCLEOTIDE SEQUENCE</scope>
    <source>
        <strain evidence="4">ChiBcec16_6824</strain>
    </source>
</reference>
<keyword evidence="1" id="KW-0677">Repeat</keyword>
<accession>A0A9D1Y8I9</accession>
<feature type="chain" id="PRO_5039322998" evidence="2">
    <location>
        <begin position="25"/>
        <end position="625"/>
    </location>
</feature>
<proteinExistence type="predicted"/>
<protein>
    <submittedName>
        <fullName evidence="4">S-layer homology domain-containing protein</fullName>
    </submittedName>
</protein>
<evidence type="ECO:0000259" key="3">
    <source>
        <dbReference type="PROSITE" id="PS51272"/>
    </source>
</evidence>
<organism evidence="4 5">
    <name type="scientific">Candidatus Flavonifractor merdigallinarum</name>
    <dbReference type="NCBI Taxonomy" id="2838589"/>
    <lineage>
        <taxon>Bacteria</taxon>
        <taxon>Bacillati</taxon>
        <taxon>Bacillota</taxon>
        <taxon>Clostridia</taxon>
        <taxon>Eubacteriales</taxon>
        <taxon>Oscillospiraceae</taxon>
        <taxon>Flavonifractor</taxon>
    </lineage>
</organism>
<feature type="signal peptide" evidence="2">
    <location>
        <begin position="1"/>
        <end position="24"/>
    </location>
</feature>
<feature type="domain" description="SLH" evidence="3">
    <location>
        <begin position="80"/>
        <end position="143"/>
    </location>
</feature>
<keyword evidence="2" id="KW-0732">Signal</keyword>
<evidence type="ECO:0000313" key="4">
    <source>
        <dbReference type="EMBL" id="HIY21426.1"/>
    </source>
</evidence>
<name>A0A9D1Y8I9_9FIRM</name>
<dbReference type="Pfam" id="PF00395">
    <property type="entry name" value="SLH"/>
    <property type="match status" value="1"/>
</dbReference>
<dbReference type="InterPro" id="IPR001119">
    <property type="entry name" value="SLH_dom"/>
</dbReference>
<gene>
    <name evidence="4" type="ORF">H9841_05955</name>
</gene>